<gene>
    <name evidence="3" type="ORF">XELAEV_18017240mg</name>
</gene>
<protein>
    <submittedName>
        <fullName evidence="3">Uncharacterized protein</fullName>
    </submittedName>
</protein>
<feature type="region of interest" description="Disordered" evidence="1">
    <location>
        <begin position="74"/>
        <end position="127"/>
    </location>
</feature>
<sequence>MAEQAAYPVISVGYFALVFLESRGERLELGTAASINVFCLFVLIQPLCLALGGLRGIGAYLVTALISYAALPRREKQKRKTEDGERKEKGQKTDKKVKNRKSSNEENKKNDLKGKERGEKKVSRKDQ</sequence>
<feature type="compositionally biased region" description="Basic and acidic residues" evidence="1">
    <location>
        <begin position="80"/>
        <end position="127"/>
    </location>
</feature>
<reference evidence="4" key="1">
    <citation type="journal article" date="2016" name="Nature">
        <title>Genome evolution in the allotetraploid frog Xenopus laevis.</title>
        <authorList>
            <person name="Session A.M."/>
            <person name="Uno Y."/>
            <person name="Kwon T."/>
            <person name="Chapman J.A."/>
            <person name="Toyoda A."/>
            <person name="Takahashi S."/>
            <person name="Fukui A."/>
            <person name="Hikosaka A."/>
            <person name="Suzuki A."/>
            <person name="Kondo M."/>
            <person name="van Heeringen S.J."/>
            <person name="Quigley I."/>
            <person name="Heinz S."/>
            <person name="Ogino H."/>
            <person name="Ochi H."/>
            <person name="Hellsten U."/>
            <person name="Lyons J.B."/>
            <person name="Simakov O."/>
            <person name="Putnam N."/>
            <person name="Stites J."/>
            <person name="Kuroki Y."/>
            <person name="Tanaka T."/>
            <person name="Michiue T."/>
            <person name="Watanabe M."/>
            <person name="Bogdanovic O."/>
            <person name="Lister R."/>
            <person name="Georgiou G."/>
            <person name="Paranjpe S.S."/>
            <person name="van Kruijsbergen I."/>
            <person name="Shu S."/>
            <person name="Carlson J."/>
            <person name="Kinoshita T."/>
            <person name="Ohta Y."/>
            <person name="Mawaribuchi S."/>
            <person name="Jenkins J."/>
            <person name="Grimwood J."/>
            <person name="Schmutz J."/>
            <person name="Mitros T."/>
            <person name="Mozaffari S.V."/>
            <person name="Suzuki Y."/>
            <person name="Haramoto Y."/>
            <person name="Yamamoto T.S."/>
            <person name="Takagi C."/>
            <person name="Heald R."/>
            <person name="Miller K."/>
            <person name="Haudenschild C."/>
            <person name="Kitzman J."/>
            <person name="Nakayama T."/>
            <person name="Izutsu Y."/>
            <person name="Robert J."/>
            <person name="Fortriede J."/>
            <person name="Burns K."/>
            <person name="Lotay V."/>
            <person name="Karimi K."/>
            <person name="Yasuoka Y."/>
            <person name="Dichmann D.S."/>
            <person name="Flajnik M.F."/>
            <person name="Houston D.W."/>
            <person name="Shendure J."/>
            <person name="DuPasquier L."/>
            <person name="Vize P.D."/>
            <person name="Zorn A.M."/>
            <person name="Ito M."/>
            <person name="Marcotte E.M."/>
            <person name="Wallingford J.B."/>
            <person name="Ito Y."/>
            <person name="Asashima M."/>
            <person name="Ueno N."/>
            <person name="Matsuda Y."/>
            <person name="Veenstra G.J."/>
            <person name="Fujiyama A."/>
            <person name="Harland R.M."/>
            <person name="Taira M."/>
            <person name="Rokhsar D.S."/>
        </authorList>
    </citation>
    <scope>NUCLEOTIDE SEQUENCE [LARGE SCALE GENOMIC DNA]</scope>
    <source>
        <strain evidence="4">J</strain>
    </source>
</reference>
<feature type="transmembrane region" description="Helical" evidence="2">
    <location>
        <begin position="29"/>
        <end position="47"/>
    </location>
</feature>
<keyword evidence="2" id="KW-0812">Transmembrane</keyword>
<organism evidence="3 4">
    <name type="scientific">Xenopus laevis</name>
    <name type="common">African clawed frog</name>
    <dbReference type="NCBI Taxonomy" id="8355"/>
    <lineage>
        <taxon>Eukaryota</taxon>
        <taxon>Metazoa</taxon>
        <taxon>Chordata</taxon>
        <taxon>Craniata</taxon>
        <taxon>Vertebrata</taxon>
        <taxon>Euteleostomi</taxon>
        <taxon>Amphibia</taxon>
        <taxon>Batrachia</taxon>
        <taxon>Anura</taxon>
        <taxon>Pipoidea</taxon>
        <taxon>Pipidae</taxon>
        <taxon>Xenopodinae</taxon>
        <taxon>Xenopus</taxon>
        <taxon>Xenopus</taxon>
    </lineage>
</organism>
<evidence type="ECO:0000256" key="2">
    <source>
        <dbReference type="SAM" id="Phobius"/>
    </source>
</evidence>
<accession>A0A974DDB1</accession>
<dbReference type="AlphaFoldDB" id="A0A974DDB1"/>
<keyword evidence="2" id="KW-0472">Membrane</keyword>
<name>A0A974DDB1_XENLA</name>
<dbReference type="EMBL" id="CM004470">
    <property type="protein sequence ID" value="OCT88611.1"/>
    <property type="molecule type" value="Genomic_DNA"/>
</dbReference>
<keyword evidence="2" id="KW-1133">Transmembrane helix</keyword>
<dbReference type="Proteomes" id="UP000694892">
    <property type="component" value="Chromosome 3L"/>
</dbReference>
<evidence type="ECO:0000313" key="4">
    <source>
        <dbReference type="Proteomes" id="UP000694892"/>
    </source>
</evidence>
<feature type="transmembrane region" description="Helical" evidence="2">
    <location>
        <begin position="6"/>
        <end position="22"/>
    </location>
</feature>
<proteinExistence type="predicted"/>
<evidence type="ECO:0000313" key="3">
    <source>
        <dbReference type="EMBL" id="OCT88611.1"/>
    </source>
</evidence>
<feature type="transmembrane region" description="Helical" evidence="2">
    <location>
        <begin position="53"/>
        <end position="71"/>
    </location>
</feature>
<evidence type="ECO:0000256" key="1">
    <source>
        <dbReference type="SAM" id="MobiDB-lite"/>
    </source>
</evidence>